<evidence type="ECO:0000259" key="4">
    <source>
        <dbReference type="Pfam" id="PF02892"/>
    </source>
</evidence>
<sequence>MFKKRSDIWTHFKSDGPNSAICGIYRQNISLSEGLTSNPKRHMKKKHIGVPVSKNNDCEKETKMLPFTSAGGAVTENLELYENDKTEVNELVEDGTKLILQDK</sequence>
<proteinExistence type="predicted"/>
<gene>
    <name evidence="5" type="ORF">LARSCL_LOCUS8299</name>
</gene>
<evidence type="ECO:0000313" key="6">
    <source>
        <dbReference type="Proteomes" id="UP001497382"/>
    </source>
</evidence>
<accession>A0AAV1ZVH8</accession>
<dbReference type="Pfam" id="PF02892">
    <property type="entry name" value="zf-BED"/>
    <property type="match status" value="1"/>
</dbReference>
<comment type="caution">
    <text evidence="5">The sequence shown here is derived from an EMBL/GenBank/DDBJ whole genome shotgun (WGS) entry which is preliminary data.</text>
</comment>
<dbReference type="EMBL" id="CAXIEN010000088">
    <property type="protein sequence ID" value="CAL1275797.1"/>
    <property type="molecule type" value="Genomic_DNA"/>
</dbReference>
<dbReference type="SMART" id="SM00614">
    <property type="entry name" value="ZnF_BED"/>
    <property type="match status" value="1"/>
</dbReference>
<evidence type="ECO:0000313" key="5">
    <source>
        <dbReference type="EMBL" id="CAL1275797.1"/>
    </source>
</evidence>
<evidence type="ECO:0000256" key="1">
    <source>
        <dbReference type="ARBA" id="ARBA00022723"/>
    </source>
</evidence>
<organism evidence="5 6">
    <name type="scientific">Larinioides sclopetarius</name>
    <dbReference type="NCBI Taxonomy" id="280406"/>
    <lineage>
        <taxon>Eukaryota</taxon>
        <taxon>Metazoa</taxon>
        <taxon>Ecdysozoa</taxon>
        <taxon>Arthropoda</taxon>
        <taxon>Chelicerata</taxon>
        <taxon>Arachnida</taxon>
        <taxon>Araneae</taxon>
        <taxon>Araneomorphae</taxon>
        <taxon>Entelegynae</taxon>
        <taxon>Araneoidea</taxon>
        <taxon>Araneidae</taxon>
        <taxon>Larinioides</taxon>
    </lineage>
</organism>
<evidence type="ECO:0000256" key="2">
    <source>
        <dbReference type="ARBA" id="ARBA00022771"/>
    </source>
</evidence>
<dbReference type="AlphaFoldDB" id="A0AAV1ZVH8"/>
<dbReference type="InterPro" id="IPR003656">
    <property type="entry name" value="Znf_BED"/>
</dbReference>
<name>A0AAV1ZVH8_9ARAC</name>
<keyword evidence="3" id="KW-0862">Zinc</keyword>
<keyword evidence="2" id="KW-0863">Zinc-finger</keyword>
<protein>
    <recommendedName>
        <fullName evidence="4">BED-type domain-containing protein</fullName>
    </recommendedName>
</protein>
<keyword evidence="1" id="KW-0479">Metal-binding</keyword>
<keyword evidence="6" id="KW-1185">Reference proteome</keyword>
<dbReference type="Proteomes" id="UP001497382">
    <property type="component" value="Unassembled WGS sequence"/>
</dbReference>
<reference evidence="5 6" key="1">
    <citation type="submission" date="2024-04" db="EMBL/GenBank/DDBJ databases">
        <authorList>
            <person name="Rising A."/>
            <person name="Reimegard J."/>
            <person name="Sonavane S."/>
            <person name="Akerstrom W."/>
            <person name="Nylinder S."/>
            <person name="Hedman E."/>
            <person name="Kallberg Y."/>
        </authorList>
    </citation>
    <scope>NUCLEOTIDE SEQUENCE [LARGE SCALE GENOMIC DNA]</scope>
</reference>
<dbReference type="GO" id="GO:0003677">
    <property type="term" value="F:DNA binding"/>
    <property type="evidence" value="ECO:0007669"/>
    <property type="project" value="InterPro"/>
</dbReference>
<evidence type="ECO:0000256" key="3">
    <source>
        <dbReference type="ARBA" id="ARBA00022833"/>
    </source>
</evidence>
<dbReference type="GO" id="GO:0008270">
    <property type="term" value="F:zinc ion binding"/>
    <property type="evidence" value="ECO:0007669"/>
    <property type="project" value="UniProtKB-KW"/>
</dbReference>
<feature type="domain" description="BED-type" evidence="4">
    <location>
        <begin position="6"/>
        <end position="47"/>
    </location>
</feature>